<reference evidence="2" key="1">
    <citation type="submission" date="2023-04" db="EMBL/GenBank/DDBJ databases">
        <authorList>
            <person name="Vijverberg K."/>
            <person name="Xiong W."/>
            <person name="Schranz E."/>
        </authorList>
    </citation>
    <scope>NUCLEOTIDE SEQUENCE</scope>
</reference>
<protein>
    <submittedName>
        <fullName evidence="2">Uncharacterized protein</fullName>
    </submittedName>
</protein>
<dbReference type="EMBL" id="OX465080">
    <property type="protein sequence ID" value="CAI9278832.1"/>
    <property type="molecule type" value="Genomic_DNA"/>
</dbReference>
<dbReference type="Proteomes" id="UP001177003">
    <property type="component" value="Chromosome 4"/>
</dbReference>
<feature type="region of interest" description="Disordered" evidence="1">
    <location>
        <begin position="1"/>
        <end position="21"/>
    </location>
</feature>
<gene>
    <name evidence="2" type="ORF">LSALG_LOCUS18664</name>
</gene>
<dbReference type="AlphaFoldDB" id="A0AA36E1V7"/>
<sequence length="174" mass="19786">MVTASRSFPSHLLPGKQQRGARRGLPMAVTEGIVHNHQTITVSLKVSTTVPQFPKEDSSKNPQSSIRDYRMLLPGLTVMFEDSFVENRNNEGKNLKTTCTVVREWRINVSMVRYQSTLYLKTRVILTYLTLSGGSGKIYKDRTSLDGEEEWFASDLWKLQSTCMLFWKTSSISS</sequence>
<keyword evidence="3" id="KW-1185">Reference proteome</keyword>
<organism evidence="2 3">
    <name type="scientific">Lactuca saligna</name>
    <name type="common">Willowleaf lettuce</name>
    <dbReference type="NCBI Taxonomy" id="75948"/>
    <lineage>
        <taxon>Eukaryota</taxon>
        <taxon>Viridiplantae</taxon>
        <taxon>Streptophyta</taxon>
        <taxon>Embryophyta</taxon>
        <taxon>Tracheophyta</taxon>
        <taxon>Spermatophyta</taxon>
        <taxon>Magnoliopsida</taxon>
        <taxon>eudicotyledons</taxon>
        <taxon>Gunneridae</taxon>
        <taxon>Pentapetalae</taxon>
        <taxon>asterids</taxon>
        <taxon>campanulids</taxon>
        <taxon>Asterales</taxon>
        <taxon>Asteraceae</taxon>
        <taxon>Cichorioideae</taxon>
        <taxon>Cichorieae</taxon>
        <taxon>Lactucinae</taxon>
        <taxon>Lactuca</taxon>
    </lineage>
</organism>
<evidence type="ECO:0000313" key="3">
    <source>
        <dbReference type="Proteomes" id="UP001177003"/>
    </source>
</evidence>
<evidence type="ECO:0000256" key="1">
    <source>
        <dbReference type="SAM" id="MobiDB-lite"/>
    </source>
</evidence>
<name>A0AA36E1V7_LACSI</name>
<evidence type="ECO:0000313" key="2">
    <source>
        <dbReference type="EMBL" id="CAI9278832.1"/>
    </source>
</evidence>
<proteinExistence type="predicted"/>
<accession>A0AA36E1V7</accession>